<gene>
    <name evidence="2" type="ORF">FHG66_20160</name>
</gene>
<dbReference type="OrthoDB" id="7876532at2"/>
<sequence>MPPRPPASPTSPDADLRDTLDLLSQVVADISDRLDKQGHALQAIGNTVTTLATREPGTAPTPDRMADATARAVGKSLLPSLHKIVDAMEELNGTKAVLRDRWRIVDREEARLGRWKVEPWSVVLGIPLALLLLLALTVPRAVAQTPLTCRATGGTWWDESENYPAACSFNAD</sequence>
<name>A0A5C4MJ98_9RHOB</name>
<keyword evidence="3" id="KW-1185">Reference proteome</keyword>
<evidence type="ECO:0000313" key="3">
    <source>
        <dbReference type="Proteomes" id="UP000305887"/>
    </source>
</evidence>
<dbReference type="RefSeq" id="WP_139078947.1">
    <property type="nucleotide sequence ID" value="NZ_VDFU01000048.1"/>
</dbReference>
<accession>A0A5C4MJ98</accession>
<reference evidence="2 3" key="1">
    <citation type="submission" date="2019-06" db="EMBL/GenBank/DDBJ databases">
        <title>YIM 131921 draft genome.</title>
        <authorList>
            <person name="Jiang L."/>
        </authorList>
    </citation>
    <scope>NUCLEOTIDE SEQUENCE [LARGE SCALE GENOMIC DNA]</scope>
    <source>
        <strain evidence="2 3">YIM 131921</strain>
    </source>
</reference>
<dbReference type="Proteomes" id="UP000305887">
    <property type="component" value="Unassembled WGS sequence"/>
</dbReference>
<keyword evidence="1" id="KW-0812">Transmembrane</keyword>
<evidence type="ECO:0000256" key="1">
    <source>
        <dbReference type="SAM" id="Phobius"/>
    </source>
</evidence>
<feature type="transmembrane region" description="Helical" evidence="1">
    <location>
        <begin position="120"/>
        <end position="142"/>
    </location>
</feature>
<dbReference type="EMBL" id="VDFU01000048">
    <property type="protein sequence ID" value="TNC45267.1"/>
    <property type="molecule type" value="Genomic_DNA"/>
</dbReference>
<comment type="caution">
    <text evidence="2">The sequence shown here is derived from an EMBL/GenBank/DDBJ whole genome shotgun (WGS) entry which is preliminary data.</text>
</comment>
<keyword evidence="1" id="KW-1133">Transmembrane helix</keyword>
<dbReference type="AlphaFoldDB" id="A0A5C4MJ98"/>
<proteinExistence type="predicted"/>
<protein>
    <submittedName>
        <fullName evidence="2">Uncharacterized protein</fullName>
    </submittedName>
</protein>
<keyword evidence="1" id="KW-0472">Membrane</keyword>
<evidence type="ECO:0000313" key="2">
    <source>
        <dbReference type="EMBL" id="TNC45267.1"/>
    </source>
</evidence>
<organism evidence="2 3">
    <name type="scientific">Rubellimicrobium rubrum</name>
    <dbReference type="NCBI Taxonomy" id="2585369"/>
    <lineage>
        <taxon>Bacteria</taxon>
        <taxon>Pseudomonadati</taxon>
        <taxon>Pseudomonadota</taxon>
        <taxon>Alphaproteobacteria</taxon>
        <taxon>Rhodobacterales</taxon>
        <taxon>Roseobacteraceae</taxon>
        <taxon>Rubellimicrobium</taxon>
    </lineage>
</organism>